<keyword evidence="3 6" id="KW-1133">Transmembrane helix</keyword>
<feature type="region of interest" description="Disordered" evidence="5">
    <location>
        <begin position="1063"/>
        <end position="1217"/>
    </location>
</feature>
<evidence type="ECO:0000259" key="7">
    <source>
        <dbReference type="Pfam" id="PF10337"/>
    </source>
</evidence>
<feature type="domain" description="Putative ER transporter 6TM N-terminal" evidence="7">
    <location>
        <begin position="132"/>
        <end position="213"/>
    </location>
</feature>
<feature type="compositionally biased region" description="Acidic residues" evidence="5">
    <location>
        <begin position="1081"/>
        <end position="1096"/>
    </location>
</feature>
<evidence type="ECO:0000256" key="2">
    <source>
        <dbReference type="ARBA" id="ARBA00022692"/>
    </source>
</evidence>
<name>F8MN67_NEUT8</name>
<dbReference type="HOGENOM" id="CLU_001788_0_1_1"/>
<dbReference type="OrthoDB" id="2274698at2759"/>
<dbReference type="Pfam" id="PF10337">
    <property type="entry name" value="ArAE_2_N"/>
    <property type="match status" value="2"/>
</dbReference>
<gene>
    <name evidence="9" type="ORF">NEUTE1DRAFT_145932</name>
</gene>
<feature type="transmembrane region" description="Helical" evidence="6">
    <location>
        <begin position="797"/>
        <end position="816"/>
    </location>
</feature>
<feature type="transmembrane region" description="Helical" evidence="6">
    <location>
        <begin position="726"/>
        <end position="746"/>
    </location>
</feature>
<dbReference type="EMBL" id="GL891304">
    <property type="protein sequence ID" value="EGO57240.1"/>
    <property type="molecule type" value="Genomic_DNA"/>
</dbReference>
<feature type="transmembrane region" description="Helical" evidence="6">
    <location>
        <begin position="284"/>
        <end position="304"/>
    </location>
</feature>
<feature type="domain" description="Integral membrane bound transporter" evidence="8">
    <location>
        <begin position="720"/>
        <end position="857"/>
    </location>
</feature>
<feature type="transmembrane region" description="Helical" evidence="6">
    <location>
        <begin position="181"/>
        <end position="203"/>
    </location>
</feature>
<feature type="transmembrane region" description="Helical" evidence="6">
    <location>
        <begin position="836"/>
        <end position="860"/>
    </location>
</feature>
<feature type="compositionally biased region" description="Low complexity" evidence="5">
    <location>
        <begin position="1178"/>
        <end position="1204"/>
    </location>
</feature>
<dbReference type="InterPro" id="IPR018823">
    <property type="entry name" value="ArAE_2_N"/>
</dbReference>
<organism evidence="9 10">
    <name type="scientific">Neurospora tetrasperma (strain FGSC 2508 / ATCC MYA-4615 / P0657)</name>
    <dbReference type="NCBI Taxonomy" id="510951"/>
    <lineage>
        <taxon>Eukaryota</taxon>
        <taxon>Fungi</taxon>
        <taxon>Dikarya</taxon>
        <taxon>Ascomycota</taxon>
        <taxon>Pezizomycotina</taxon>
        <taxon>Sordariomycetes</taxon>
        <taxon>Sordariomycetidae</taxon>
        <taxon>Sordariales</taxon>
        <taxon>Sordariaceae</taxon>
        <taxon>Neurospora</taxon>
    </lineage>
</organism>
<accession>F8MN67</accession>
<evidence type="ECO:0000313" key="10">
    <source>
        <dbReference type="Proteomes" id="UP000008065"/>
    </source>
</evidence>
<evidence type="ECO:0000256" key="5">
    <source>
        <dbReference type="SAM" id="MobiDB-lite"/>
    </source>
</evidence>
<dbReference type="InterPro" id="IPR049453">
    <property type="entry name" value="Memb_transporter_dom"/>
</dbReference>
<feature type="domain" description="Putative ER transporter 6TM N-terminal" evidence="7">
    <location>
        <begin position="222"/>
        <end position="443"/>
    </location>
</feature>
<feature type="region of interest" description="Disordered" evidence="5">
    <location>
        <begin position="1"/>
        <end position="81"/>
    </location>
</feature>
<dbReference type="Proteomes" id="UP000008065">
    <property type="component" value="Unassembled WGS sequence"/>
</dbReference>
<keyword evidence="10" id="KW-1185">Reference proteome</keyword>
<feature type="compositionally biased region" description="Low complexity" evidence="5">
    <location>
        <begin position="1138"/>
        <end position="1160"/>
    </location>
</feature>
<evidence type="ECO:0000259" key="8">
    <source>
        <dbReference type="Pfam" id="PF13515"/>
    </source>
</evidence>
<reference evidence="10" key="1">
    <citation type="journal article" date="2011" name="Genetics">
        <title>Massive changes in genome architecture accompany the transition to self-fertility in the filamentous fungus Neurospora tetrasperma.</title>
        <authorList>
            <person name="Ellison C.E."/>
            <person name="Stajich J.E."/>
            <person name="Jacobson D.J."/>
            <person name="Natvig D.O."/>
            <person name="Lapidus A."/>
            <person name="Foster B."/>
            <person name="Aerts A."/>
            <person name="Riley R."/>
            <person name="Lindquist E.A."/>
            <person name="Grigoriev I.V."/>
            <person name="Taylor J.W."/>
        </authorList>
    </citation>
    <scope>NUCLEOTIDE SEQUENCE [LARGE SCALE GENOMIC DNA]</scope>
    <source>
        <strain evidence="10">FGSC 2508 / P0657</strain>
    </source>
</reference>
<comment type="subcellular location">
    <subcellularLocation>
        <location evidence="1">Membrane</location>
        <topology evidence="1">Multi-pass membrane protein</topology>
    </subcellularLocation>
</comment>
<keyword evidence="4 6" id="KW-0472">Membrane</keyword>
<dbReference type="GeneID" id="20826639"/>
<feature type="compositionally biased region" description="Acidic residues" evidence="5">
    <location>
        <begin position="62"/>
        <end position="78"/>
    </location>
</feature>
<dbReference type="PANTHER" id="PTHR37994:SF4">
    <property type="entry name" value="ER TRANSPORTER 6TM N-TERMINAL DOMAIN-CONTAINING PROTEIN-RELATED"/>
    <property type="match status" value="1"/>
</dbReference>
<feature type="compositionally biased region" description="Basic and acidic residues" evidence="5">
    <location>
        <begin position="1099"/>
        <end position="1132"/>
    </location>
</feature>
<keyword evidence="2 6" id="KW-0812">Transmembrane</keyword>
<dbReference type="KEGG" id="nte:NEUTE1DRAFT145932"/>
<feature type="transmembrane region" description="Helical" evidence="6">
    <location>
        <begin position="223"/>
        <end position="243"/>
    </location>
</feature>
<evidence type="ECO:0000256" key="3">
    <source>
        <dbReference type="ARBA" id="ARBA00022989"/>
    </source>
</evidence>
<evidence type="ECO:0000256" key="4">
    <source>
        <dbReference type="ARBA" id="ARBA00023136"/>
    </source>
</evidence>
<feature type="transmembrane region" description="Helical" evidence="6">
    <location>
        <begin position="255"/>
        <end position="278"/>
    </location>
</feature>
<dbReference type="Pfam" id="PF13515">
    <property type="entry name" value="FUSC_2"/>
    <property type="match status" value="1"/>
</dbReference>
<evidence type="ECO:0008006" key="11">
    <source>
        <dbReference type="Google" id="ProtNLM"/>
    </source>
</evidence>
<proteinExistence type="predicted"/>
<dbReference type="RefSeq" id="XP_009850397.1">
    <property type="nucleotide sequence ID" value="XM_009852095.1"/>
</dbReference>
<dbReference type="VEuPathDB" id="FungiDB:NEUTE1DRAFT_145932"/>
<evidence type="ECO:0000256" key="6">
    <source>
        <dbReference type="SAM" id="Phobius"/>
    </source>
</evidence>
<dbReference type="GO" id="GO:0016020">
    <property type="term" value="C:membrane"/>
    <property type="evidence" value="ECO:0007669"/>
    <property type="project" value="UniProtKB-SubCell"/>
</dbReference>
<feature type="region of interest" description="Disordered" evidence="5">
    <location>
        <begin position="1293"/>
        <end position="1315"/>
    </location>
</feature>
<feature type="transmembrane region" description="Helical" evidence="6">
    <location>
        <begin position="697"/>
        <end position="714"/>
    </location>
</feature>
<feature type="compositionally biased region" description="Basic and acidic residues" evidence="5">
    <location>
        <begin position="8"/>
        <end position="19"/>
    </location>
</feature>
<evidence type="ECO:0000313" key="9">
    <source>
        <dbReference type="EMBL" id="EGO57240.1"/>
    </source>
</evidence>
<dbReference type="PANTHER" id="PTHR37994">
    <property type="entry name" value="ARAE_2_N DOMAIN-CONTAINING PROTEIN-RELATED"/>
    <property type="match status" value="1"/>
</dbReference>
<sequence length="1315" mass="145878">MAEQQDASDPRRRQTRDYPDSPISVEEGFATATTLASRQQQQQQQQHEYEHEPPPTPRLPDDDGDDGLTTDTDSDTDDDMRVRTNVTNVAPNPVPQKPNKKAGWLAAMAAKLGLDMPTVITMFKYVVPEFSSRGSLPPTIGIAMCQSHTIAIYFGTVGYLVPIVSVLAIAILPRGKFLMNLVLNLLAICFGSAVSMLALYSAVKAREHTTPKDAPVSALPTYNSSQSAVCAVWLFFNIWLGNVVRAKMPAFNISIIIYSILVNIAATFGPIMTTMAAAQHFVQQLLTGMLLAMAIASAVNLFIFPVSSRLVVFKEFAGAIGLLRKTASLQKAYLASLESEDMFAPATRTDTWARKEAKKAEKGNRKPRITKEAKAAKALGETAAALRELSGKLHADMGFAKRDIAWGRLDASDLSHIFTLLRNVYIPVLGMTTIIDIFKRVSETQGWYTEEDTPPEVVAEKEIEKRVWNEVMKQMHEPFEILSEAIDKGLQHAALQLDLTPRPKKSKTADIEEKAGQPLQPGDLGYAQVIHEKVAAFYAKKGELLKIWVKEKGLIYDEEGFTAHDTIPLERQKRDQAQLNILLYMENLMHASGNAVYEFAAYADSKVEDGTMSRKRLIMPGFRRLEKWFLAVLRNEDSTAEGSPDLSESSNTIVSFGDGFNNNKKDPEHLPPATAWERFGNRLRKISKFFGSEESAFGFRVACATMSIGIVAYLKETQAFFREQRLVWAMIMVAIGMTMTSGQSLFGFICRTSGTVAGMVLSLIVWYIVDGHPPGVIVFLMLSIFLCYYFFLKYPRFVPAVMITVVTQVMIIGYELQVGMIGRAAAERTGQPVYEIYLLGPYRLACVAGGCLVAFIWTIFPSPLTDRTWLRRDLSATLYLVANYSSIINSTLQTKLTEQAGDVNIKGTPAHQLFKFRSKIFGKLMMLIPSMSQHSEWQKWEPTIGGRFPREVYDEIILRTNRMVAYLTLMSYTITNPIHAPTKMKPYASQNQIASPRASSVAVYPKWDNQVAELVMTLEPTHHTILSTLTLLSNSLLSGQSLPPFMPLPRPYDITRRLIRLGTTSPLRSHPASPYASGAESDSDSDADDADDDVYNEPEPFKLMDSRSGEDDYEHVKREISYFSSHSHDARHQSLSQAANPNATTPSPAQSPGASPSGSAHLAFSFPPGIQTHSLTHSRNPSFSRPRAFSPSHSRAHSRAPTSRAHSRAHSRARSVQQTNQNLLEGLLQDEPGYAEFAVLQVCTGLVCDDLEGLVKAVISLVGVVDFSFRVDRSEEEVHLGRRASLARKMREVKRMGTIGRGKGKGKGKEKAKAQ</sequence>
<evidence type="ECO:0000256" key="1">
    <source>
        <dbReference type="ARBA" id="ARBA00004141"/>
    </source>
</evidence>
<protein>
    <recommendedName>
        <fullName evidence="11">ER transporter 6TM N-terminal domain-containing protein</fullName>
    </recommendedName>
</protein>
<feature type="transmembrane region" description="Helical" evidence="6">
    <location>
        <begin position="150"/>
        <end position="172"/>
    </location>
</feature>